<evidence type="ECO:0000313" key="1">
    <source>
        <dbReference type="EMBL" id="ALA59464.1"/>
    </source>
</evidence>
<keyword evidence="2" id="KW-1185">Reference proteome</keyword>
<gene>
    <name evidence="1" type="ORF">NITMOv2_3065</name>
</gene>
<sequence length="253" mass="28020">MFCIQAGGCGNSRGIHESGHGIGLKGFQRERRVEVGRLPEDLDQSFVQGLQELDGVEGEMSVWNLRGQLGIYRQCEAVHGEPDDPARMTLVVQHERGMGVLQNVVRNWLAVEEEIGGPPGTVLKAAVANQDSEAVRMAEGLPSLQLVRDGLAKGFNHADKRGVVVRMVHFWGSPSCRSLHDISLEAEDKRTEHRVIESALGTSAIGRTDKDQEQRGAAWRCRVKPLCRYTNDLKPAEASERSVRTGWVRCDWS</sequence>
<dbReference type="AlphaFoldDB" id="A0A0K2GF45"/>
<name>A0A0K2GF45_NITMO</name>
<proteinExistence type="predicted"/>
<dbReference type="KEGG" id="nmv:NITMOv2_3065"/>
<protein>
    <submittedName>
        <fullName evidence="1">Uncharacterized protein</fullName>
    </submittedName>
</protein>
<dbReference type="Proteomes" id="UP000069205">
    <property type="component" value="Chromosome"/>
</dbReference>
<dbReference type="EMBL" id="CP011801">
    <property type="protein sequence ID" value="ALA59464.1"/>
    <property type="molecule type" value="Genomic_DNA"/>
</dbReference>
<evidence type="ECO:0000313" key="2">
    <source>
        <dbReference type="Proteomes" id="UP000069205"/>
    </source>
</evidence>
<accession>A0A0K2GF45</accession>
<reference evidence="1 2" key="1">
    <citation type="journal article" date="2015" name="Proc. Natl. Acad. Sci. U.S.A.">
        <title>Expanded metabolic versatility of ubiquitous nitrite-oxidizing bacteria from the genus Nitrospira.</title>
        <authorList>
            <person name="Koch H."/>
            <person name="Lucker S."/>
            <person name="Albertsen M."/>
            <person name="Kitzinger K."/>
            <person name="Herbold C."/>
            <person name="Spieck E."/>
            <person name="Nielsen P.H."/>
            <person name="Wagner M."/>
            <person name="Daims H."/>
        </authorList>
    </citation>
    <scope>NUCLEOTIDE SEQUENCE [LARGE SCALE GENOMIC DNA]</scope>
    <source>
        <strain evidence="1 2">NSP M-1</strain>
    </source>
</reference>
<organism evidence="1 2">
    <name type="scientific">Nitrospira moscoviensis</name>
    <dbReference type="NCBI Taxonomy" id="42253"/>
    <lineage>
        <taxon>Bacteria</taxon>
        <taxon>Pseudomonadati</taxon>
        <taxon>Nitrospirota</taxon>
        <taxon>Nitrospiria</taxon>
        <taxon>Nitrospirales</taxon>
        <taxon>Nitrospiraceae</taxon>
        <taxon>Nitrospira</taxon>
    </lineage>
</organism>